<evidence type="ECO:0000256" key="1">
    <source>
        <dbReference type="SAM" id="MobiDB-lite"/>
    </source>
</evidence>
<gene>
    <name evidence="2" type="ordered locus">BURPS1710b_2043</name>
</gene>
<dbReference type="EMBL" id="CP000124">
    <property type="protein sequence ID" value="ABA50656.1"/>
    <property type="molecule type" value="Genomic_DNA"/>
</dbReference>
<evidence type="ECO:0000313" key="2">
    <source>
        <dbReference type="EMBL" id="ABA50656.1"/>
    </source>
</evidence>
<protein>
    <submittedName>
        <fullName evidence="2">Uncharacterized protein</fullName>
    </submittedName>
</protein>
<sequence>MPRRSRRAPMRGRRPAPHPPARRRARTRARRRRRRARMKRPDAGRTSPRPPRAGEPRVPRPARGGRRVGAREPLRERADAGREAVAARRVERRAEVLGDGERLRLVRQLEHRRAPHRPREVGRLDAPAHRLLRVVEDQRDVRVAVARLRVMQQPRRLARRVHRAVGDHVHARARGERLVDEPARALGQIEQHVMELMPERADEPRDRARAPRRLAVVRQLGRQHEEPVALRDHRLMDQLRVEPLRILQQLDEPLVADDAEHRARRAAVAVEIDVRDAAARAVREMARERDRDARHADAAARADEADRLARARGGVRIGRRQRAMHELDGQRLDEIIAHADAQHAAKQPDIVALADHDHVHRWIADVGEPREIGQRHRRARHVDEQMLRPVRKIAHQRDRVVDSAARDLRARHRLIGDQVADHLVARRVGDDRDEARAARRVAQFLHGPRAAHPVECAHFASASA</sequence>
<accession>Q3JSL6</accession>
<dbReference type="KEGG" id="bpm:BURPS1710b_2043"/>
<feature type="region of interest" description="Disordered" evidence="1">
    <location>
        <begin position="1"/>
        <end position="84"/>
    </location>
</feature>
<feature type="compositionally biased region" description="Basic residues" evidence="1">
    <location>
        <begin position="1"/>
        <end position="38"/>
    </location>
</feature>
<name>Q3JSL6_BURP1</name>
<dbReference type="EnsemblBacteria" id="ABA50656">
    <property type="protein sequence ID" value="ABA50656"/>
    <property type="gene ID" value="BURPS1710b_2043"/>
</dbReference>
<feature type="compositionally biased region" description="Basic and acidic residues" evidence="1">
    <location>
        <begin position="69"/>
        <end position="84"/>
    </location>
</feature>
<evidence type="ECO:0000313" key="3">
    <source>
        <dbReference type="Proteomes" id="UP000002700"/>
    </source>
</evidence>
<dbReference type="HOGENOM" id="CLU_047096_0_0_4"/>
<proteinExistence type="predicted"/>
<reference evidence="2 3" key="1">
    <citation type="submission" date="2005-09" db="EMBL/GenBank/DDBJ databases">
        <authorList>
            <person name="Woods D.E."/>
            <person name="Nierman W.C."/>
        </authorList>
    </citation>
    <scope>NUCLEOTIDE SEQUENCE [LARGE SCALE GENOMIC DNA]</scope>
    <source>
        <strain evidence="2 3">1710b</strain>
    </source>
</reference>
<dbReference type="AlphaFoldDB" id="Q3JSL6"/>
<organism evidence="2 3">
    <name type="scientific">Burkholderia pseudomallei (strain 1710b)</name>
    <dbReference type="NCBI Taxonomy" id="320372"/>
    <lineage>
        <taxon>Bacteria</taxon>
        <taxon>Pseudomonadati</taxon>
        <taxon>Pseudomonadota</taxon>
        <taxon>Betaproteobacteria</taxon>
        <taxon>Burkholderiales</taxon>
        <taxon>Burkholderiaceae</taxon>
        <taxon>Burkholderia</taxon>
        <taxon>pseudomallei group</taxon>
    </lineage>
</organism>
<dbReference type="Proteomes" id="UP000002700">
    <property type="component" value="Chromosome I"/>
</dbReference>